<dbReference type="InterPro" id="IPR029071">
    <property type="entry name" value="Ubiquitin-like_domsf"/>
</dbReference>
<dbReference type="EMBL" id="CAJOBC010084883">
    <property type="protein sequence ID" value="CAF4323709.1"/>
    <property type="molecule type" value="Genomic_DNA"/>
</dbReference>
<sequence>MTMQQPSLATQDVHLMIRRAKVTIFTDVAETSTVLEVKKVIATILKIDPLDVHLVYNDQPMEDIKRLHECGISSKDARPQTPAQIALSIRNPDSNEFDKDDIIPYSSNTSDNTTQSSMIQQQDSR</sequence>
<dbReference type="PANTHER" id="PTHR13248">
    <property type="entry name" value="TRANSCRIPTION ELONGATION FACTOR B POLYPEPTIDE 2"/>
    <property type="match status" value="1"/>
</dbReference>
<dbReference type="GO" id="GO:0030891">
    <property type="term" value="C:VCB complex"/>
    <property type="evidence" value="ECO:0007669"/>
    <property type="project" value="InterPro"/>
</dbReference>
<dbReference type="PROSITE" id="PS50053">
    <property type="entry name" value="UBIQUITIN_2"/>
    <property type="match status" value="1"/>
</dbReference>
<evidence type="ECO:0000259" key="2">
    <source>
        <dbReference type="PROSITE" id="PS50053"/>
    </source>
</evidence>
<accession>A0A815PL46</accession>
<feature type="region of interest" description="Disordered" evidence="1">
    <location>
        <begin position="72"/>
        <end position="125"/>
    </location>
</feature>
<protein>
    <recommendedName>
        <fullName evidence="2">Ubiquitin-like domain-containing protein</fullName>
    </recommendedName>
</protein>
<dbReference type="OrthoDB" id="7537057at2759"/>
<dbReference type="EMBL" id="CAJOBA010039031">
    <property type="protein sequence ID" value="CAF4070888.1"/>
    <property type="molecule type" value="Genomic_DNA"/>
</dbReference>
<organism evidence="4 7">
    <name type="scientific">Didymodactylos carnosus</name>
    <dbReference type="NCBI Taxonomy" id="1234261"/>
    <lineage>
        <taxon>Eukaryota</taxon>
        <taxon>Metazoa</taxon>
        <taxon>Spiralia</taxon>
        <taxon>Gnathifera</taxon>
        <taxon>Rotifera</taxon>
        <taxon>Eurotatoria</taxon>
        <taxon>Bdelloidea</taxon>
        <taxon>Philodinida</taxon>
        <taxon>Philodinidae</taxon>
        <taxon>Didymodactylos</taxon>
    </lineage>
</organism>
<name>A0A815PL46_9BILA</name>
<dbReference type="InterPro" id="IPR039049">
    <property type="entry name" value="ELOB"/>
</dbReference>
<dbReference type="Proteomes" id="UP000682733">
    <property type="component" value="Unassembled WGS sequence"/>
</dbReference>
<dbReference type="Proteomes" id="UP000663829">
    <property type="component" value="Unassembled WGS sequence"/>
</dbReference>
<dbReference type="EMBL" id="CAJNOQ010019436">
    <property type="protein sequence ID" value="CAF1450162.1"/>
    <property type="molecule type" value="Genomic_DNA"/>
</dbReference>
<dbReference type="Proteomes" id="UP000677228">
    <property type="component" value="Unassembled WGS sequence"/>
</dbReference>
<dbReference type="AlphaFoldDB" id="A0A815PL46"/>
<evidence type="ECO:0000313" key="5">
    <source>
        <dbReference type="EMBL" id="CAF4070888.1"/>
    </source>
</evidence>
<reference evidence="4" key="1">
    <citation type="submission" date="2021-02" db="EMBL/GenBank/DDBJ databases">
        <authorList>
            <person name="Nowell W R."/>
        </authorList>
    </citation>
    <scope>NUCLEOTIDE SEQUENCE</scope>
</reference>
<dbReference type="Gene3D" id="3.10.20.90">
    <property type="entry name" value="Phosphatidylinositol 3-kinase Catalytic Subunit, Chain A, domain 1"/>
    <property type="match status" value="1"/>
</dbReference>
<evidence type="ECO:0000313" key="7">
    <source>
        <dbReference type="Proteomes" id="UP000663829"/>
    </source>
</evidence>
<dbReference type="Proteomes" id="UP000681722">
    <property type="component" value="Unassembled WGS sequence"/>
</dbReference>
<evidence type="ECO:0000313" key="6">
    <source>
        <dbReference type="EMBL" id="CAF4323709.1"/>
    </source>
</evidence>
<feature type="domain" description="Ubiquitin-like" evidence="2">
    <location>
        <begin position="13"/>
        <end position="76"/>
    </location>
</feature>
<keyword evidence="7" id="KW-1185">Reference proteome</keyword>
<evidence type="ECO:0000256" key="1">
    <source>
        <dbReference type="SAM" id="MobiDB-lite"/>
    </source>
</evidence>
<dbReference type="InterPro" id="IPR000626">
    <property type="entry name" value="Ubiquitin-like_dom"/>
</dbReference>
<evidence type="ECO:0000313" key="3">
    <source>
        <dbReference type="EMBL" id="CAF1264597.1"/>
    </source>
</evidence>
<dbReference type="SUPFAM" id="SSF54236">
    <property type="entry name" value="Ubiquitin-like"/>
    <property type="match status" value="1"/>
</dbReference>
<gene>
    <name evidence="4" type="ORF">GPM918_LOCUS34705</name>
    <name evidence="3" type="ORF">OVA965_LOCUS26890</name>
    <name evidence="6" type="ORF">SRO942_LOCUS35410</name>
    <name evidence="5" type="ORF">TMI583_LOCUS27632</name>
</gene>
<evidence type="ECO:0000313" key="4">
    <source>
        <dbReference type="EMBL" id="CAF1450162.1"/>
    </source>
</evidence>
<feature type="compositionally biased region" description="Low complexity" evidence="1">
    <location>
        <begin position="106"/>
        <end position="117"/>
    </location>
</feature>
<dbReference type="EMBL" id="CAJNOK010017474">
    <property type="protein sequence ID" value="CAF1264597.1"/>
    <property type="molecule type" value="Genomic_DNA"/>
</dbReference>
<dbReference type="GO" id="GO:0070449">
    <property type="term" value="C:elongin complex"/>
    <property type="evidence" value="ECO:0007669"/>
    <property type="project" value="InterPro"/>
</dbReference>
<comment type="caution">
    <text evidence="4">The sequence shown here is derived from an EMBL/GenBank/DDBJ whole genome shotgun (WGS) entry which is preliminary data.</text>
</comment>
<dbReference type="Pfam" id="PF00240">
    <property type="entry name" value="ubiquitin"/>
    <property type="match status" value="1"/>
</dbReference>
<proteinExistence type="predicted"/>
<dbReference type="GO" id="GO:0006368">
    <property type="term" value="P:transcription elongation by RNA polymerase II"/>
    <property type="evidence" value="ECO:0007669"/>
    <property type="project" value="InterPro"/>
</dbReference>
<dbReference type="PANTHER" id="PTHR13248:SF4">
    <property type="entry name" value="ELONGIN B"/>
    <property type="match status" value="1"/>
</dbReference>